<dbReference type="AlphaFoldDB" id="A0AAP0DEV2"/>
<accession>A0AAP0DEV2</accession>
<dbReference type="PANTHER" id="PTHR37256:SF1">
    <property type="entry name" value="MYB-LIKE PROTEIN A"/>
    <property type="match status" value="1"/>
</dbReference>
<sequence>METDQVMEAKEELEPRLSGAYIRSLVKQLTSKDPLEVSENSECYSSNTQKQQQAPTDTRPPEYKKQVRRRLQTTKPYQERLLNMAEARREIVAALKFHRASMKQQKAAQNAQSSLGQEKRSISRTVHSLYPSTTPANSYWPMSTFVLPPPPPPPLLSYDDNQNFVLPTQILGLNLNFQNFTNLDANIYQKPLSVGSPSSSSSTPSYLSSPAPSVPAGKPNSSCDLHQAMDDEEMAEIRSLGEQHQIEWNDTVNLVTSARWCSFLNTMKIEAEEGDEFHQFDQIMEFPPWLINANESSCLEQHFDDYFSDAYFQDPDLPCMDIGEIEAMDGEWLA</sequence>
<keyword evidence="3" id="KW-1185">Reference proteome</keyword>
<proteinExistence type="predicted"/>
<feature type="compositionally biased region" description="Low complexity" evidence="1">
    <location>
        <begin position="199"/>
        <end position="211"/>
    </location>
</feature>
<comment type="caution">
    <text evidence="2">The sequence shown here is derived from an EMBL/GenBank/DDBJ whole genome shotgun (WGS) entry which is preliminary data.</text>
</comment>
<dbReference type="Proteomes" id="UP001408789">
    <property type="component" value="Unassembled WGS sequence"/>
</dbReference>
<name>A0AAP0DEV2_9ASTR</name>
<feature type="region of interest" description="Disordered" evidence="1">
    <location>
        <begin position="29"/>
        <end position="77"/>
    </location>
</feature>
<organism evidence="2 3">
    <name type="scientific">Deinandra increscens subsp. villosa</name>
    <dbReference type="NCBI Taxonomy" id="3103831"/>
    <lineage>
        <taxon>Eukaryota</taxon>
        <taxon>Viridiplantae</taxon>
        <taxon>Streptophyta</taxon>
        <taxon>Embryophyta</taxon>
        <taxon>Tracheophyta</taxon>
        <taxon>Spermatophyta</taxon>
        <taxon>Magnoliopsida</taxon>
        <taxon>eudicotyledons</taxon>
        <taxon>Gunneridae</taxon>
        <taxon>Pentapetalae</taxon>
        <taxon>asterids</taxon>
        <taxon>campanulids</taxon>
        <taxon>Asterales</taxon>
        <taxon>Asteraceae</taxon>
        <taxon>Asteroideae</taxon>
        <taxon>Heliantheae alliance</taxon>
        <taxon>Madieae</taxon>
        <taxon>Madiinae</taxon>
        <taxon>Deinandra</taxon>
    </lineage>
</organism>
<gene>
    <name evidence="2" type="ORF">SSX86_006450</name>
</gene>
<protein>
    <recommendedName>
        <fullName evidence="4">Hydroxyproline-rich glycoprotein family protein</fullName>
    </recommendedName>
</protein>
<feature type="compositionally biased region" description="Polar residues" evidence="1">
    <location>
        <begin position="38"/>
        <end position="56"/>
    </location>
</feature>
<evidence type="ECO:0000313" key="3">
    <source>
        <dbReference type="Proteomes" id="UP001408789"/>
    </source>
</evidence>
<evidence type="ECO:0008006" key="4">
    <source>
        <dbReference type="Google" id="ProtNLM"/>
    </source>
</evidence>
<dbReference type="PANTHER" id="PTHR37256">
    <property type="entry name" value="E1A-BINDING PROTEIN P400-LIKE"/>
    <property type="match status" value="1"/>
</dbReference>
<feature type="compositionally biased region" description="Low complexity" evidence="1">
    <location>
        <begin position="103"/>
        <end position="114"/>
    </location>
</feature>
<evidence type="ECO:0000313" key="2">
    <source>
        <dbReference type="EMBL" id="KAK9073856.1"/>
    </source>
</evidence>
<feature type="region of interest" description="Disordered" evidence="1">
    <location>
        <begin position="199"/>
        <end position="222"/>
    </location>
</feature>
<dbReference type="EMBL" id="JBCNJP010000008">
    <property type="protein sequence ID" value="KAK9073856.1"/>
    <property type="molecule type" value="Genomic_DNA"/>
</dbReference>
<feature type="region of interest" description="Disordered" evidence="1">
    <location>
        <begin position="103"/>
        <end position="125"/>
    </location>
</feature>
<evidence type="ECO:0000256" key="1">
    <source>
        <dbReference type="SAM" id="MobiDB-lite"/>
    </source>
</evidence>
<reference evidence="2 3" key="1">
    <citation type="submission" date="2024-04" db="EMBL/GenBank/DDBJ databases">
        <title>The reference genome of an endangered Asteraceae, Deinandra increscens subsp. villosa, native to the Central Coast of California.</title>
        <authorList>
            <person name="Guilliams M."/>
            <person name="Hasenstab-Lehman K."/>
            <person name="Meyer R."/>
            <person name="Mcevoy S."/>
        </authorList>
    </citation>
    <scope>NUCLEOTIDE SEQUENCE [LARGE SCALE GENOMIC DNA]</scope>
    <source>
        <tissue evidence="2">Leaf</tissue>
    </source>
</reference>